<comment type="caution">
    <text evidence="2">The sequence shown here is derived from an EMBL/GenBank/DDBJ whole genome shotgun (WGS) entry which is preliminary data.</text>
</comment>
<dbReference type="PROSITE" id="PS51257">
    <property type="entry name" value="PROKAR_LIPOPROTEIN"/>
    <property type="match status" value="1"/>
</dbReference>
<dbReference type="AlphaFoldDB" id="A0A358DWM8"/>
<evidence type="ECO:0008006" key="5">
    <source>
        <dbReference type="Google" id="ProtNLM"/>
    </source>
</evidence>
<dbReference type="Proteomes" id="UP000264779">
    <property type="component" value="Unassembled WGS sequence"/>
</dbReference>
<dbReference type="RefSeq" id="WP_196899109.1">
    <property type="nucleotide sequence ID" value="NZ_CAJXAX010000001.1"/>
</dbReference>
<evidence type="ECO:0000313" key="3">
    <source>
        <dbReference type="Proteomes" id="UP000263517"/>
    </source>
</evidence>
<accession>A0A358DWM8</accession>
<reference evidence="3 4" key="1">
    <citation type="journal article" date="2018" name="Nat. Biotechnol.">
        <title>A standardized bacterial taxonomy based on genome phylogeny substantially revises the tree of life.</title>
        <authorList>
            <person name="Parks D.H."/>
            <person name="Chuvochina M."/>
            <person name="Waite D.W."/>
            <person name="Rinke C."/>
            <person name="Skarshewski A."/>
            <person name="Chaumeil P.A."/>
            <person name="Hugenholtz P."/>
        </authorList>
    </citation>
    <scope>NUCLEOTIDE SEQUENCE [LARGE SCALE GENOMIC DNA]</scope>
    <source>
        <strain evidence="2">UBA11621</strain>
        <strain evidence="1">UBA11978</strain>
    </source>
</reference>
<evidence type="ECO:0000313" key="2">
    <source>
        <dbReference type="EMBL" id="HBU50694.1"/>
    </source>
</evidence>
<evidence type="ECO:0000313" key="1">
    <source>
        <dbReference type="EMBL" id="HAW74673.1"/>
    </source>
</evidence>
<gene>
    <name evidence="1" type="ORF">DCW74_02945</name>
    <name evidence="2" type="ORF">DEB45_05480</name>
</gene>
<proteinExistence type="predicted"/>
<dbReference type="Proteomes" id="UP000263517">
    <property type="component" value="Unassembled WGS sequence"/>
</dbReference>
<dbReference type="EMBL" id="DNAN01000103">
    <property type="protein sequence ID" value="HAW74673.1"/>
    <property type="molecule type" value="Genomic_DNA"/>
</dbReference>
<evidence type="ECO:0000313" key="4">
    <source>
        <dbReference type="Proteomes" id="UP000264779"/>
    </source>
</evidence>
<dbReference type="EMBL" id="DONK01000081">
    <property type="protein sequence ID" value="HBU50694.1"/>
    <property type="molecule type" value="Genomic_DNA"/>
</dbReference>
<name>A0A358DWM8_9ALTE</name>
<sequence>MKTFISVVVATIGAAGCTTMAMESERYYANRVATDKAQKQAIVDAVSEFMGGKSITLADDVFINEHSMTVERQSAVDSRGLIIDGRHNNPARSFTLLKLADMCLIRDDTSQVELELPTVACVAQSKAK</sequence>
<protein>
    <recommendedName>
        <fullName evidence="5">Lipoprotein</fullName>
    </recommendedName>
</protein>
<organism evidence="2 4">
    <name type="scientific">Alteromonas australica</name>
    <dbReference type="NCBI Taxonomy" id="589873"/>
    <lineage>
        <taxon>Bacteria</taxon>
        <taxon>Pseudomonadati</taxon>
        <taxon>Pseudomonadota</taxon>
        <taxon>Gammaproteobacteria</taxon>
        <taxon>Alteromonadales</taxon>
        <taxon>Alteromonadaceae</taxon>
        <taxon>Alteromonas/Salinimonas group</taxon>
        <taxon>Alteromonas</taxon>
    </lineage>
</organism>